<keyword evidence="3" id="KW-0547">Nucleotide-binding</keyword>
<dbReference type="RefSeq" id="WP_080023745.1">
    <property type="nucleotide sequence ID" value="NZ_LTAY01000068.1"/>
</dbReference>
<keyword evidence="2" id="KW-0813">Transport</keyword>
<reference evidence="6 7" key="1">
    <citation type="submission" date="2016-02" db="EMBL/GenBank/DDBJ databases">
        <title>Genome sequence of Clostridium thermobutyricum DSM 4928.</title>
        <authorList>
            <person name="Poehlein A."/>
            <person name="Daniel R."/>
        </authorList>
    </citation>
    <scope>NUCLEOTIDE SEQUENCE [LARGE SCALE GENOMIC DNA]</scope>
    <source>
        <strain evidence="6 7">DSM 4928</strain>
    </source>
</reference>
<organism evidence="6 7">
    <name type="scientific">Clostridium thermobutyricum DSM 4928</name>
    <dbReference type="NCBI Taxonomy" id="1121339"/>
    <lineage>
        <taxon>Bacteria</taxon>
        <taxon>Bacillati</taxon>
        <taxon>Bacillota</taxon>
        <taxon>Clostridia</taxon>
        <taxon>Eubacteriales</taxon>
        <taxon>Clostridiaceae</taxon>
        <taxon>Clostridium</taxon>
    </lineage>
</organism>
<dbReference type="PROSITE" id="PS50893">
    <property type="entry name" value="ABC_TRANSPORTER_2"/>
    <property type="match status" value="1"/>
</dbReference>
<dbReference type="AlphaFoldDB" id="A0A1V4STS9"/>
<dbReference type="OrthoDB" id="9804819at2"/>
<gene>
    <name evidence="6" type="primary">glnQ_2</name>
    <name evidence="6" type="ORF">CLTHE_24790</name>
</gene>
<dbReference type="Gene3D" id="3.40.50.300">
    <property type="entry name" value="P-loop containing nucleotide triphosphate hydrolases"/>
    <property type="match status" value="1"/>
</dbReference>
<evidence type="ECO:0000259" key="5">
    <source>
        <dbReference type="PROSITE" id="PS50893"/>
    </source>
</evidence>
<dbReference type="EMBL" id="LTAY01000068">
    <property type="protein sequence ID" value="OPX46845.1"/>
    <property type="molecule type" value="Genomic_DNA"/>
</dbReference>
<comment type="caution">
    <text evidence="6">The sequence shown here is derived from an EMBL/GenBank/DDBJ whole genome shotgun (WGS) entry which is preliminary data.</text>
</comment>
<dbReference type="InterPro" id="IPR027417">
    <property type="entry name" value="P-loop_NTPase"/>
</dbReference>
<dbReference type="PANTHER" id="PTHR42711:SF5">
    <property type="entry name" value="ABC TRANSPORTER ATP-BINDING PROTEIN NATA"/>
    <property type="match status" value="1"/>
</dbReference>
<comment type="similarity">
    <text evidence="1">Belongs to the ABC transporter superfamily.</text>
</comment>
<dbReference type="InterPro" id="IPR050763">
    <property type="entry name" value="ABC_transporter_ATP-binding"/>
</dbReference>
<accession>A0A1V4STS9</accession>
<feature type="domain" description="ABC transporter" evidence="5">
    <location>
        <begin position="2"/>
        <end position="219"/>
    </location>
</feature>
<sequence>MIELISVSKEINDKYLLKDINLKIRKGDKIGIVGPIGSGKTTLLRVILDIYNVTKGEVNIKNIESKDIGFMPSNKGLYGELTVLENIELCTSLNLFNTKEFLELSKKIEIIEYLNKKVKYTSRGIQQKVALLIALSNNPKLVVLDEPISNLDMEARISIINFLTEYVKDRTLIITSDNLNDIQELCDKVVFIKEGKINIDDFIYNIIDEFSNGEIEIYFLRPLNNSIKEILKKEFINIEISFNSIKFNKRDIELNFILKRILELNLDILEIRRDSIKESKINN</sequence>
<evidence type="ECO:0000313" key="7">
    <source>
        <dbReference type="Proteomes" id="UP000191448"/>
    </source>
</evidence>
<dbReference type="SMART" id="SM00382">
    <property type="entry name" value="AAA"/>
    <property type="match status" value="1"/>
</dbReference>
<dbReference type="Pfam" id="PF00005">
    <property type="entry name" value="ABC_tran"/>
    <property type="match status" value="1"/>
</dbReference>
<dbReference type="SUPFAM" id="SSF52540">
    <property type="entry name" value="P-loop containing nucleoside triphosphate hydrolases"/>
    <property type="match status" value="1"/>
</dbReference>
<dbReference type="GO" id="GO:0005524">
    <property type="term" value="F:ATP binding"/>
    <property type="evidence" value="ECO:0007669"/>
    <property type="project" value="UniProtKB-KW"/>
</dbReference>
<dbReference type="PANTHER" id="PTHR42711">
    <property type="entry name" value="ABC TRANSPORTER ATP-BINDING PROTEIN"/>
    <property type="match status" value="1"/>
</dbReference>
<dbReference type="CDD" id="cd03230">
    <property type="entry name" value="ABC_DR_subfamily_A"/>
    <property type="match status" value="1"/>
</dbReference>
<keyword evidence="4 6" id="KW-0067">ATP-binding</keyword>
<dbReference type="Proteomes" id="UP000191448">
    <property type="component" value="Unassembled WGS sequence"/>
</dbReference>
<protein>
    <submittedName>
        <fullName evidence="6">Glutamine transport ATP-binding protein GlnQ</fullName>
    </submittedName>
</protein>
<name>A0A1V4STS9_9CLOT</name>
<evidence type="ECO:0000256" key="2">
    <source>
        <dbReference type="ARBA" id="ARBA00022448"/>
    </source>
</evidence>
<dbReference type="InterPro" id="IPR003439">
    <property type="entry name" value="ABC_transporter-like_ATP-bd"/>
</dbReference>
<evidence type="ECO:0000256" key="3">
    <source>
        <dbReference type="ARBA" id="ARBA00022741"/>
    </source>
</evidence>
<evidence type="ECO:0000256" key="4">
    <source>
        <dbReference type="ARBA" id="ARBA00022840"/>
    </source>
</evidence>
<proteinExistence type="inferred from homology"/>
<dbReference type="InterPro" id="IPR003593">
    <property type="entry name" value="AAA+_ATPase"/>
</dbReference>
<dbReference type="GO" id="GO:0016887">
    <property type="term" value="F:ATP hydrolysis activity"/>
    <property type="evidence" value="ECO:0007669"/>
    <property type="project" value="InterPro"/>
</dbReference>
<evidence type="ECO:0000256" key="1">
    <source>
        <dbReference type="ARBA" id="ARBA00005417"/>
    </source>
</evidence>
<evidence type="ECO:0000313" key="6">
    <source>
        <dbReference type="EMBL" id="OPX46845.1"/>
    </source>
</evidence>